<evidence type="ECO:0000313" key="2">
    <source>
        <dbReference type="Proteomes" id="UP001404845"/>
    </source>
</evidence>
<organism evidence="1 2">
    <name type="scientific">Methylorubrum rhodesianum</name>
    <dbReference type="NCBI Taxonomy" id="29427"/>
    <lineage>
        <taxon>Bacteria</taxon>
        <taxon>Pseudomonadati</taxon>
        <taxon>Pseudomonadota</taxon>
        <taxon>Alphaproteobacteria</taxon>
        <taxon>Hyphomicrobiales</taxon>
        <taxon>Methylobacteriaceae</taxon>
        <taxon>Methylorubrum</taxon>
    </lineage>
</organism>
<dbReference type="EMBL" id="JAQYXL010000001">
    <property type="protein sequence ID" value="MEN3228294.1"/>
    <property type="molecule type" value="Genomic_DNA"/>
</dbReference>
<name>A0ABU9ZAZ6_9HYPH</name>
<keyword evidence="2" id="KW-1185">Reference proteome</keyword>
<protein>
    <submittedName>
        <fullName evidence="1">Uncharacterized protein</fullName>
    </submittedName>
</protein>
<dbReference type="RefSeq" id="WP_345972406.1">
    <property type="nucleotide sequence ID" value="NZ_JAQYXL010000001.1"/>
</dbReference>
<accession>A0ABU9ZAZ6</accession>
<evidence type="ECO:0000313" key="1">
    <source>
        <dbReference type="EMBL" id="MEN3228294.1"/>
    </source>
</evidence>
<sequence>MQKRYRHFSLSPMSSSALKRAEAMAVRMPGTAAIQIVADETGELESAMILDQYGGRG</sequence>
<gene>
    <name evidence="1" type="ORF">PUR21_11700</name>
</gene>
<dbReference type="Proteomes" id="UP001404845">
    <property type="component" value="Unassembled WGS sequence"/>
</dbReference>
<comment type="caution">
    <text evidence="1">The sequence shown here is derived from an EMBL/GenBank/DDBJ whole genome shotgun (WGS) entry which is preliminary data.</text>
</comment>
<proteinExistence type="predicted"/>
<reference evidence="1 2" key="1">
    <citation type="journal article" date="2023" name="PLoS ONE">
        <title>Complete genome assembly of Hawai'i environmental nontuberculous mycobacteria reveals unexpected co-isolation with methylobacteria.</title>
        <authorList>
            <person name="Hendrix J."/>
            <person name="Epperson L.E."/>
            <person name="Tong E.I."/>
            <person name="Chan Y.L."/>
            <person name="Hasan N.A."/>
            <person name="Dawrs S.N."/>
            <person name="Norton G.J."/>
            <person name="Virdi R."/>
            <person name="Crooks J.L."/>
            <person name="Chan E.D."/>
            <person name="Honda J.R."/>
            <person name="Strong M."/>
        </authorList>
    </citation>
    <scope>NUCLEOTIDE SEQUENCE [LARGE SCALE GENOMIC DNA]</scope>
    <source>
        <strain evidence="1 2">NJH_HI01</strain>
    </source>
</reference>